<evidence type="ECO:0000256" key="7">
    <source>
        <dbReference type="ARBA" id="ARBA00023010"/>
    </source>
</evidence>
<keyword evidence="6 9" id="KW-1133">Transmembrane helix</keyword>
<keyword evidence="11" id="KW-1185">Reference proteome</keyword>
<organism evidence="10 11">
    <name type="scientific">Microterricola viridarii</name>
    <dbReference type="NCBI Taxonomy" id="412690"/>
    <lineage>
        <taxon>Bacteria</taxon>
        <taxon>Bacillati</taxon>
        <taxon>Actinomycetota</taxon>
        <taxon>Actinomycetes</taxon>
        <taxon>Micrococcales</taxon>
        <taxon>Microbacteriaceae</taxon>
        <taxon>Microterricola</taxon>
    </lineage>
</organism>
<evidence type="ECO:0000256" key="9">
    <source>
        <dbReference type="HAMAP-Rule" id="MF_00422"/>
    </source>
</evidence>
<dbReference type="STRING" id="412690.SAMN04489834_0025"/>
<dbReference type="AlphaFoldDB" id="A0A1H1LBL8"/>
<comment type="similarity">
    <text evidence="9">Belongs to the SecE/SEC61-gamma family.</text>
</comment>
<reference evidence="11" key="1">
    <citation type="submission" date="2016-10" db="EMBL/GenBank/DDBJ databases">
        <authorList>
            <person name="Varghese N."/>
            <person name="Submissions S."/>
        </authorList>
    </citation>
    <scope>NUCLEOTIDE SEQUENCE [LARGE SCALE GENOMIC DNA]</scope>
    <source>
        <strain evidence="11">DSM 21772</strain>
    </source>
</reference>
<gene>
    <name evidence="9" type="primary">secE</name>
    <name evidence="10" type="ORF">SAMN04489834_0025</name>
</gene>
<evidence type="ECO:0000256" key="8">
    <source>
        <dbReference type="ARBA" id="ARBA00023136"/>
    </source>
</evidence>
<evidence type="ECO:0000256" key="2">
    <source>
        <dbReference type="ARBA" id="ARBA00022448"/>
    </source>
</evidence>
<dbReference type="EMBL" id="LT629742">
    <property type="protein sequence ID" value="SDR71269.1"/>
    <property type="molecule type" value="Genomic_DNA"/>
</dbReference>
<dbReference type="InterPro" id="IPR005807">
    <property type="entry name" value="SecE_bac"/>
</dbReference>
<dbReference type="RefSeq" id="WP_083362230.1">
    <property type="nucleotide sequence ID" value="NZ_LT629742.1"/>
</dbReference>
<dbReference type="GO" id="GO:0065002">
    <property type="term" value="P:intracellular protein transmembrane transport"/>
    <property type="evidence" value="ECO:0007669"/>
    <property type="project" value="UniProtKB-UniRule"/>
</dbReference>
<evidence type="ECO:0000256" key="6">
    <source>
        <dbReference type="ARBA" id="ARBA00022989"/>
    </source>
</evidence>
<dbReference type="Proteomes" id="UP000181956">
    <property type="component" value="Chromosome I"/>
</dbReference>
<dbReference type="NCBIfam" id="TIGR00964">
    <property type="entry name" value="secE_bact"/>
    <property type="match status" value="1"/>
</dbReference>
<keyword evidence="8 9" id="KW-0472">Membrane</keyword>
<dbReference type="InterPro" id="IPR038379">
    <property type="entry name" value="SecE_sf"/>
</dbReference>
<protein>
    <recommendedName>
        <fullName evidence="9">Protein translocase subunit SecE</fullName>
    </recommendedName>
</protein>
<dbReference type="Pfam" id="PF00584">
    <property type="entry name" value="SecE"/>
    <property type="match status" value="1"/>
</dbReference>
<evidence type="ECO:0000256" key="3">
    <source>
        <dbReference type="ARBA" id="ARBA00022475"/>
    </source>
</evidence>
<proteinExistence type="inferred from homology"/>
<dbReference type="InterPro" id="IPR001901">
    <property type="entry name" value="Translocase_SecE/Sec61-g"/>
</dbReference>
<dbReference type="PANTHER" id="PTHR33910:SF1">
    <property type="entry name" value="PROTEIN TRANSLOCASE SUBUNIT SECE"/>
    <property type="match status" value="1"/>
</dbReference>
<dbReference type="GO" id="GO:0005886">
    <property type="term" value="C:plasma membrane"/>
    <property type="evidence" value="ECO:0007669"/>
    <property type="project" value="UniProtKB-SubCell"/>
</dbReference>
<accession>A0A1H1LBL8</accession>
<evidence type="ECO:0000256" key="1">
    <source>
        <dbReference type="ARBA" id="ARBA00004370"/>
    </source>
</evidence>
<dbReference type="HAMAP" id="MF_00422">
    <property type="entry name" value="SecE"/>
    <property type="match status" value="1"/>
</dbReference>
<dbReference type="OrthoDB" id="9805743at2"/>
<dbReference type="GO" id="GO:0009306">
    <property type="term" value="P:protein secretion"/>
    <property type="evidence" value="ECO:0007669"/>
    <property type="project" value="UniProtKB-UniRule"/>
</dbReference>
<keyword evidence="3 9" id="KW-1003">Cell membrane</keyword>
<keyword evidence="5 9" id="KW-0653">Protein transport</keyword>
<comment type="subunit">
    <text evidence="9">Component of the Sec protein translocase complex. Heterotrimer consisting of SecY, SecE and SecG subunits. The heterotrimers can form oligomers, although 1 heterotrimer is thought to be able to translocate proteins. Interacts with the ribosome. Interacts with SecDF, and other proteins may be involved. Interacts with SecA.</text>
</comment>
<keyword evidence="2 9" id="KW-0813">Transport</keyword>
<name>A0A1H1LBL8_9MICO</name>
<dbReference type="GO" id="GO:0006605">
    <property type="term" value="P:protein targeting"/>
    <property type="evidence" value="ECO:0007669"/>
    <property type="project" value="UniProtKB-UniRule"/>
</dbReference>
<dbReference type="GO" id="GO:0043952">
    <property type="term" value="P:protein transport by the Sec complex"/>
    <property type="evidence" value="ECO:0007669"/>
    <property type="project" value="UniProtKB-UniRule"/>
</dbReference>
<dbReference type="Gene3D" id="1.20.5.1030">
    <property type="entry name" value="Preprotein translocase secy subunit"/>
    <property type="match status" value="1"/>
</dbReference>
<dbReference type="PANTHER" id="PTHR33910">
    <property type="entry name" value="PROTEIN TRANSLOCASE SUBUNIT SECE"/>
    <property type="match status" value="1"/>
</dbReference>
<comment type="function">
    <text evidence="9">Essential subunit of the Sec protein translocation channel SecYEG. Clamps together the 2 halves of SecY. May contact the channel plug during translocation.</text>
</comment>
<keyword evidence="7 9" id="KW-0811">Translocation</keyword>
<evidence type="ECO:0000313" key="11">
    <source>
        <dbReference type="Proteomes" id="UP000181956"/>
    </source>
</evidence>
<evidence type="ECO:0000313" key="10">
    <source>
        <dbReference type="EMBL" id="SDR71269.1"/>
    </source>
</evidence>
<feature type="transmembrane region" description="Helical" evidence="9">
    <location>
        <begin position="53"/>
        <end position="74"/>
    </location>
</feature>
<evidence type="ECO:0000256" key="5">
    <source>
        <dbReference type="ARBA" id="ARBA00022927"/>
    </source>
</evidence>
<dbReference type="GO" id="GO:0008320">
    <property type="term" value="F:protein transmembrane transporter activity"/>
    <property type="evidence" value="ECO:0007669"/>
    <property type="project" value="UniProtKB-UniRule"/>
</dbReference>
<evidence type="ECO:0000256" key="4">
    <source>
        <dbReference type="ARBA" id="ARBA00022692"/>
    </source>
</evidence>
<comment type="subcellular location">
    <subcellularLocation>
        <location evidence="9">Cell membrane</location>
        <topology evidence="9">Single-pass membrane protein</topology>
    </subcellularLocation>
    <subcellularLocation>
        <location evidence="1">Membrane</location>
    </subcellularLocation>
</comment>
<keyword evidence="4 9" id="KW-0812">Transmembrane</keyword>
<sequence>MARKVVDEPGEDVVANAKKDREIKRGPFARVSLFIKQVLTELKKVVTPTRKELLSYTGVVLVFVAIMMALVYAMDWVFALGVTWVFGTPAG</sequence>